<comment type="caution">
    <text evidence="7">The sequence shown here is derived from an EMBL/GenBank/DDBJ whole genome shotgun (WGS) entry which is preliminary data.</text>
</comment>
<dbReference type="PROSITE" id="PS50255">
    <property type="entry name" value="CYTOCHROME_B5_2"/>
    <property type="match status" value="1"/>
</dbReference>
<dbReference type="GO" id="GO:0046872">
    <property type="term" value="F:metal ion binding"/>
    <property type="evidence" value="ECO:0007669"/>
    <property type="project" value="UniProtKB-KW"/>
</dbReference>
<dbReference type="GO" id="GO:0005737">
    <property type="term" value="C:cytoplasm"/>
    <property type="evidence" value="ECO:0007669"/>
    <property type="project" value="TreeGrafter"/>
</dbReference>
<feature type="region of interest" description="Disordered" evidence="4">
    <location>
        <begin position="24"/>
        <end position="135"/>
    </location>
</feature>
<dbReference type="PANTHER" id="PTHR46237:SF1">
    <property type="entry name" value="CYTOCHROME B5 REDUCTASE 4"/>
    <property type="match status" value="1"/>
</dbReference>
<evidence type="ECO:0000313" key="8">
    <source>
        <dbReference type="Proteomes" id="UP000253664"/>
    </source>
</evidence>
<dbReference type="Pfam" id="PF00173">
    <property type="entry name" value="Cyt-b5"/>
    <property type="match status" value="1"/>
</dbReference>
<keyword evidence="2" id="KW-0479">Metal-binding</keyword>
<protein>
    <recommendedName>
        <fullName evidence="6">Cytochrome b5 heme-binding domain-containing protein</fullName>
    </recommendedName>
</protein>
<dbReference type="FunFam" id="3.10.120.10:FF:000001">
    <property type="entry name" value="Cytochrome b5 reductase 4"/>
    <property type="match status" value="1"/>
</dbReference>
<dbReference type="GO" id="GO:0004128">
    <property type="term" value="F:cytochrome-b5 reductase activity, acting on NAD(P)H"/>
    <property type="evidence" value="ECO:0007669"/>
    <property type="project" value="TreeGrafter"/>
</dbReference>
<dbReference type="InterPro" id="IPR051872">
    <property type="entry name" value="Cytochrome_b5/Flavoprotein_Rdt"/>
</dbReference>
<name>A0A367L0V9_9HYPO</name>
<feature type="signal peptide" evidence="5">
    <location>
        <begin position="1"/>
        <end position="24"/>
    </location>
</feature>
<feature type="compositionally biased region" description="Pro residues" evidence="4">
    <location>
        <begin position="82"/>
        <end position="107"/>
    </location>
</feature>
<dbReference type="AlphaFoldDB" id="A0A367L0V9"/>
<dbReference type="SMART" id="SM01117">
    <property type="entry name" value="Cyt-b5"/>
    <property type="match status" value="1"/>
</dbReference>
<organism evidence="7 8">
    <name type="scientific">Ophiocordyceps polyrhachis-furcata BCC 54312</name>
    <dbReference type="NCBI Taxonomy" id="1330021"/>
    <lineage>
        <taxon>Eukaryota</taxon>
        <taxon>Fungi</taxon>
        <taxon>Dikarya</taxon>
        <taxon>Ascomycota</taxon>
        <taxon>Pezizomycotina</taxon>
        <taxon>Sordariomycetes</taxon>
        <taxon>Hypocreomycetidae</taxon>
        <taxon>Hypocreales</taxon>
        <taxon>Ophiocordycipitaceae</taxon>
        <taxon>Ophiocordyceps</taxon>
    </lineage>
</organism>
<feature type="domain" description="Cytochrome b5 heme-binding" evidence="6">
    <location>
        <begin position="166"/>
        <end position="244"/>
    </location>
</feature>
<feature type="compositionally biased region" description="Low complexity" evidence="4">
    <location>
        <begin position="108"/>
        <end position="130"/>
    </location>
</feature>
<proteinExistence type="predicted"/>
<accession>A0A367L0V9</accession>
<keyword evidence="3" id="KW-0408">Iron</keyword>
<dbReference type="OrthoDB" id="432299at2759"/>
<keyword evidence="1" id="KW-0349">Heme</keyword>
<dbReference type="Proteomes" id="UP000253664">
    <property type="component" value="Unassembled WGS sequence"/>
</dbReference>
<evidence type="ECO:0000256" key="4">
    <source>
        <dbReference type="SAM" id="MobiDB-lite"/>
    </source>
</evidence>
<feature type="chain" id="PRO_5016736050" description="Cytochrome b5 heme-binding domain-containing protein" evidence="5">
    <location>
        <begin position="25"/>
        <end position="259"/>
    </location>
</feature>
<evidence type="ECO:0000256" key="2">
    <source>
        <dbReference type="ARBA" id="ARBA00022723"/>
    </source>
</evidence>
<evidence type="ECO:0000256" key="1">
    <source>
        <dbReference type="ARBA" id="ARBA00022617"/>
    </source>
</evidence>
<evidence type="ECO:0000256" key="5">
    <source>
        <dbReference type="SAM" id="SignalP"/>
    </source>
</evidence>
<dbReference type="EMBL" id="LKCN02000022">
    <property type="protein sequence ID" value="RCI08065.1"/>
    <property type="molecule type" value="Genomic_DNA"/>
</dbReference>
<dbReference type="Gene3D" id="3.10.120.10">
    <property type="entry name" value="Cytochrome b5-like heme/steroid binding domain"/>
    <property type="match status" value="1"/>
</dbReference>
<keyword evidence="5" id="KW-0732">Signal</keyword>
<dbReference type="InterPro" id="IPR001199">
    <property type="entry name" value="Cyt_B5-like_heme/steroid-bd"/>
</dbReference>
<dbReference type="GO" id="GO:0020037">
    <property type="term" value="F:heme binding"/>
    <property type="evidence" value="ECO:0007669"/>
    <property type="project" value="TreeGrafter"/>
</dbReference>
<evidence type="ECO:0000256" key="3">
    <source>
        <dbReference type="ARBA" id="ARBA00023004"/>
    </source>
</evidence>
<dbReference type="InterPro" id="IPR036400">
    <property type="entry name" value="Cyt_B5-like_heme/steroid_sf"/>
</dbReference>
<dbReference type="SUPFAM" id="SSF55856">
    <property type="entry name" value="Cytochrome b5-like heme/steroid binding domain"/>
    <property type="match status" value="1"/>
</dbReference>
<reference evidence="7 8" key="1">
    <citation type="journal article" date="2015" name="BMC Genomics">
        <title>Insights from the genome of Ophiocordyceps polyrhachis-furcata to pathogenicity and host specificity in insect fungi.</title>
        <authorList>
            <person name="Wichadakul D."/>
            <person name="Kobmoo N."/>
            <person name="Ingsriswang S."/>
            <person name="Tangphatsornruang S."/>
            <person name="Chantasingh D."/>
            <person name="Luangsa-ard J.J."/>
            <person name="Eurwilaichitr L."/>
        </authorList>
    </citation>
    <scope>NUCLEOTIDE SEQUENCE [LARGE SCALE GENOMIC DNA]</scope>
    <source>
        <strain evidence="7 8">BCC 54312</strain>
    </source>
</reference>
<keyword evidence="8" id="KW-1185">Reference proteome</keyword>
<evidence type="ECO:0000259" key="6">
    <source>
        <dbReference type="PROSITE" id="PS50255"/>
    </source>
</evidence>
<gene>
    <name evidence="7" type="ORF">L249_7808</name>
</gene>
<sequence length="259" mass="27698">MALVALSLVLASVIYLVIRPPAWLRSAPSPSPSPSTTDKSHNNDIIDDGDNNSSNSESETSTTTTPRASPPTPSIMLSPPVNTMPPPPRPMRPPTLSPIPTRTPAPPRAAASLGPTTTTTTTAARRPLTSPQRQKVTLQVGFSPLDWARISGSGADLRGLPPETPLLRVTPTMLHAHTGRDGVDAWTVIDGKVYNITPYARFHPGGVPELMRGAARNATTLFRQVHPWVNYESMLAACLVGLLVNEPRTAAEKDLDAMD</sequence>
<evidence type="ECO:0000313" key="7">
    <source>
        <dbReference type="EMBL" id="RCI08065.1"/>
    </source>
</evidence>
<dbReference type="PANTHER" id="PTHR46237">
    <property type="entry name" value="CYTOCHROME B5 REDUCTASE 4 FAMILY MEMBER"/>
    <property type="match status" value="1"/>
</dbReference>
<feature type="compositionally biased region" description="Low complexity" evidence="4">
    <location>
        <begin position="51"/>
        <end position="67"/>
    </location>
</feature>
<dbReference type="STRING" id="1330021.A0A367L0V9"/>